<keyword evidence="2" id="KW-1185">Reference proteome</keyword>
<dbReference type="InterPro" id="IPR052265">
    <property type="entry name" value="Gamma-CA"/>
</dbReference>
<sequence length="238" mass="26431">MKTSNKLMIGLTITSIVGKVIEKMMVKDNVRTNTQTSFNKKVDTPMVKPSTYIHHHASVIGSVNIMENVFVGPFSSIRGDEGLRIHIGSRSNIQDGVVIHGIKNYDQGSIVSENNVFEKDNPYSVYVGENVSIAHQSQIHGPSKVSNNVFVGMQALVFKAIIEENVILEPGCKVIGVTIPKNRYVSAGRVITKQEEADQLPEITPEYNYFGFNPKVVAVNLELVNGYKKEEDNKRNQI</sequence>
<comment type="caution">
    <text evidence="1">The sequence shown here is derived from an EMBL/GenBank/DDBJ whole genome shotgun (WGS) entry which is preliminary data.</text>
</comment>
<proteinExistence type="predicted"/>
<protein>
    <submittedName>
        <fullName evidence="1">Carbonic anhydrase</fullName>
    </submittedName>
</protein>
<reference evidence="1 2" key="1">
    <citation type="submission" date="2023-11" db="EMBL/GenBank/DDBJ databases">
        <title>Bacillus jintuensis, isolated from a mudflat on the Beibu Gulf coast.</title>
        <authorList>
            <person name="Li M."/>
        </authorList>
    </citation>
    <scope>NUCLEOTIDE SEQUENCE [LARGE SCALE GENOMIC DNA]</scope>
    <source>
        <strain evidence="1 2">31A1R</strain>
    </source>
</reference>
<dbReference type="Proteomes" id="UP001290455">
    <property type="component" value="Unassembled WGS sequence"/>
</dbReference>
<gene>
    <name evidence="1" type="ORF">SM124_18790</name>
</gene>
<dbReference type="PANTHER" id="PTHR43360:SF1">
    <property type="entry name" value="CARBOXYSOME ASSEMBLY PROTEIN CCMM"/>
    <property type="match status" value="1"/>
</dbReference>
<dbReference type="RefSeq" id="WP_322448061.1">
    <property type="nucleotide sequence ID" value="NZ_JAXOFX010000016.1"/>
</dbReference>
<dbReference type="EMBL" id="JAXOFX010000016">
    <property type="protein sequence ID" value="MDZ5473769.1"/>
    <property type="molecule type" value="Genomic_DNA"/>
</dbReference>
<name>A0ABU5J2Y9_9BACI</name>
<dbReference type="Gene3D" id="2.160.10.10">
    <property type="entry name" value="Hexapeptide repeat proteins"/>
    <property type="match status" value="1"/>
</dbReference>
<accession>A0ABU5J2Y9</accession>
<evidence type="ECO:0000313" key="1">
    <source>
        <dbReference type="EMBL" id="MDZ5473769.1"/>
    </source>
</evidence>
<evidence type="ECO:0000313" key="2">
    <source>
        <dbReference type="Proteomes" id="UP001290455"/>
    </source>
</evidence>
<dbReference type="PANTHER" id="PTHR43360">
    <property type="entry name" value="CARBON DIOXIDE CONCENTRATING MECHANISM PROTEIN CCMM"/>
    <property type="match status" value="1"/>
</dbReference>
<dbReference type="SUPFAM" id="SSF51161">
    <property type="entry name" value="Trimeric LpxA-like enzymes"/>
    <property type="match status" value="1"/>
</dbReference>
<organism evidence="1 2">
    <name type="scientific">Robertmurraya mangrovi</name>
    <dbReference type="NCBI Taxonomy" id="3098077"/>
    <lineage>
        <taxon>Bacteria</taxon>
        <taxon>Bacillati</taxon>
        <taxon>Bacillota</taxon>
        <taxon>Bacilli</taxon>
        <taxon>Bacillales</taxon>
        <taxon>Bacillaceae</taxon>
        <taxon>Robertmurraya</taxon>
    </lineage>
</organism>
<dbReference type="InterPro" id="IPR011004">
    <property type="entry name" value="Trimer_LpxA-like_sf"/>
</dbReference>